<dbReference type="Proteomes" id="UP001230951">
    <property type="component" value="Unassembled WGS sequence"/>
</dbReference>
<evidence type="ECO:0000313" key="3">
    <source>
        <dbReference type="Proteomes" id="UP001230951"/>
    </source>
</evidence>
<dbReference type="RefSeq" id="WP_306960254.1">
    <property type="nucleotide sequence ID" value="NZ_JAUSRG010000003.1"/>
</dbReference>
<comment type="caution">
    <text evidence="1">The sequence shown here is derived from an EMBL/GenBank/DDBJ whole genome shotgun (WGS) entry which is preliminary data.</text>
</comment>
<keyword evidence="3" id="KW-1185">Reference proteome</keyword>
<dbReference type="Pfam" id="PF13455">
    <property type="entry name" value="MUG113"/>
    <property type="match status" value="1"/>
</dbReference>
<protein>
    <recommendedName>
        <fullName evidence="5">DUF4031 domain-containing protein</fullName>
    </recommendedName>
</protein>
<evidence type="ECO:0000313" key="1">
    <source>
        <dbReference type="EMBL" id="MDP9904515.1"/>
    </source>
</evidence>
<reference evidence="1 3" key="1">
    <citation type="submission" date="2023-07" db="EMBL/GenBank/DDBJ databases">
        <title>Sorghum-associated microbial communities from plants grown in Nebraska, USA.</title>
        <authorList>
            <person name="Schachtman D."/>
        </authorList>
    </citation>
    <scope>NUCLEOTIDE SEQUENCE</scope>
    <source>
        <strain evidence="1">DS1006</strain>
        <strain evidence="2 3">DS1016</strain>
    </source>
</reference>
<evidence type="ECO:0000313" key="4">
    <source>
        <dbReference type="Proteomes" id="UP001242995"/>
    </source>
</evidence>
<sequence>MWTSHDSTRHPFRFDVHTIYFSEDAVTLEADPHSHFADRALNQANARKEVFFATPAEVRDVLASKAGNLLEFTEEAEATEYFQSLARGLTSERH</sequence>
<proteinExistence type="predicted"/>
<accession>A0AAW8DE06</accession>
<organism evidence="1 4">
    <name type="scientific">Arthrobacter bambusae</name>
    <dbReference type="NCBI Taxonomy" id="1338426"/>
    <lineage>
        <taxon>Bacteria</taxon>
        <taxon>Bacillati</taxon>
        <taxon>Actinomycetota</taxon>
        <taxon>Actinomycetes</taxon>
        <taxon>Micrococcales</taxon>
        <taxon>Micrococcaceae</taxon>
        <taxon>Arthrobacter</taxon>
    </lineage>
</organism>
<dbReference type="Proteomes" id="UP001242995">
    <property type="component" value="Unassembled WGS sequence"/>
</dbReference>
<dbReference type="EMBL" id="JAUSTF010000004">
    <property type="protein sequence ID" value="MDQ0181056.1"/>
    <property type="molecule type" value="Genomic_DNA"/>
</dbReference>
<name>A0AAW8DE06_9MICC</name>
<dbReference type="EMBL" id="JAUSRG010000003">
    <property type="protein sequence ID" value="MDP9904515.1"/>
    <property type="molecule type" value="Genomic_DNA"/>
</dbReference>
<evidence type="ECO:0000313" key="2">
    <source>
        <dbReference type="EMBL" id="MDQ0181056.1"/>
    </source>
</evidence>
<gene>
    <name evidence="1" type="ORF">J2S90_001470</name>
    <name evidence="2" type="ORF">J2S93_002483</name>
</gene>
<evidence type="ECO:0008006" key="5">
    <source>
        <dbReference type="Google" id="ProtNLM"/>
    </source>
</evidence>
<dbReference type="AlphaFoldDB" id="A0AAW8DE06"/>